<dbReference type="Pfam" id="PF07690">
    <property type="entry name" value="MFS_1"/>
    <property type="match status" value="1"/>
</dbReference>
<keyword evidence="2" id="KW-0813">Transport</keyword>
<feature type="transmembrane region" description="Helical" evidence="7">
    <location>
        <begin position="49"/>
        <end position="67"/>
    </location>
</feature>
<gene>
    <name evidence="8" type="ORF">VSDG_09316</name>
</gene>
<dbReference type="EMBL" id="LJZO01000066">
    <property type="protein sequence ID" value="ROV88493.1"/>
    <property type="molecule type" value="Genomic_DNA"/>
</dbReference>
<feature type="region of interest" description="Disordered" evidence="6">
    <location>
        <begin position="1"/>
        <end position="30"/>
    </location>
</feature>
<dbReference type="PANTHER" id="PTHR43791:SF36">
    <property type="entry name" value="TRANSPORTER, PUTATIVE (AFU_ORTHOLOGUE AFUA_6G08340)-RELATED"/>
    <property type="match status" value="1"/>
</dbReference>
<feature type="transmembrane region" description="Helical" evidence="7">
    <location>
        <begin position="287"/>
        <end position="310"/>
    </location>
</feature>
<dbReference type="SUPFAM" id="SSF103473">
    <property type="entry name" value="MFS general substrate transporter"/>
    <property type="match status" value="1"/>
</dbReference>
<dbReference type="InterPro" id="IPR011701">
    <property type="entry name" value="MFS"/>
</dbReference>
<evidence type="ECO:0000313" key="8">
    <source>
        <dbReference type="EMBL" id="ROV88493.1"/>
    </source>
</evidence>
<organism evidence="8 9">
    <name type="scientific">Cytospora chrysosperma</name>
    <name type="common">Cytospora canker fungus</name>
    <name type="synonym">Sphaeria chrysosperma</name>
    <dbReference type="NCBI Taxonomy" id="252740"/>
    <lineage>
        <taxon>Eukaryota</taxon>
        <taxon>Fungi</taxon>
        <taxon>Dikarya</taxon>
        <taxon>Ascomycota</taxon>
        <taxon>Pezizomycotina</taxon>
        <taxon>Sordariomycetes</taxon>
        <taxon>Sordariomycetidae</taxon>
        <taxon>Diaporthales</taxon>
        <taxon>Cytosporaceae</taxon>
        <taxon>Cytospora</taxon>
    </lineage>
</organism>
<dbReference type="FunFam" id="1.20.1250.20:FF:000013">
    <property type="entry name" value="MFS general substrate transporter"/>
    <property type="match status" value="1"/>
</dbReference>
<evidence type="ECO:0000256" key="3">
    <source>
        <dbReference type="ARBA" id="ARBA00022692"/>
    </source>
</evidence>
<dbReference type="AlphaFoldDB" id="A0A423VC18"/>
<feature type="transmembrane region" description="Helical" evidence="7">
    <location>
        <begin position="322"/>
        <end position="340"/>
    </location>
</feature>
<feature type="transmembrane region" description="Helical" evidence="7">
    <location>
        <begin position="207"/>
        <end position="227"/>
    </location>
</feature>
<evidence type="ECO:0000313" key="9">
    <source>
        <dbReference type="Proteomes" id="UP000284375"/>
    </source>
</evidence>
<dbReference type="FunFam" id="1.20.1250.20:FF:000018">
    <property type="entry name" value="MFS transporter permease"/>
    <property type="match status" value="1"/>
</dbReference>
<feature type="transmembrane region" description="Helical" evidence="7">
    <location>
        <begin position="438"/>
        <end position="460"/>
    </location>
</feature>
<dbReference type="GO" id="GO:0022857">
    <property type="term" value="F:transmembrane transporter activity"/>
    <property type="evidence" value="ECO:0007669"/>
    <property type="project" value="InterPro"/>
</dbReference>
<dbReference type="STRING" id="252740.A0A423VC18"/>
<sequence length="528" mass="57274">MGPETILTEPALGCDPKRSDPPTSSSSEHEFEFDAASEKRLVRKLDQRLVLVAFLCYLTAMLDRSNIGNAETAGMSEDLGMSDAQYQWLLTIFYIPYILFEWLALMWKIFPPHIWASACILTWAIASMLQATASNWRGLMACRWFLAMAETGFGPGMPYLFSFFYTRRELGVRCGFFVSAAPLATTFAGALAYGITSGRYAIASWRLLFILEAVPPLVMSAVVFFVLPDSAAGATFLTEEERSVARARALAATGRESGTVQGRGVGTIEPREVLGALRSPQAWVQAAMYFSCNVAFASLPVFLPAILTGMGFESVNAQGLTAPPYFLAFCVCILSTWAGGRARHMRGFLIGGLSLLGCAGYVMLAASESVSVRYAGVFLAASGVFAAIANTLSWLLNNQRSDTKRGVGIAVMNVIGQCGSLLGTRIFPKKEGPYYTKGMIVCAGFMFLSAVLAFGLRAYFKYWNDQWDREVGRSWDIPTSAVGEKREGGKTSAAENMSEAAADAAAAAAAEPDETRGWENSAAWRYAL</sequence>
<dbReference type="PANTHER" id="PTHR43791">
    <property type="entry name" value="PERMEASE-RELATED"/>
    <property type="match status" value="1"/>
</dbReference>
<evidence type="ECO:0000256" key="7">
    <source>
        <dbReference type="SAM" id="Phobius"/>
    </source>
</evidence>
<evidence type="ECO:0008006" key="10">
    <source>
        <dbReference type="Google" id="ProtNLM"/>
    </source>
</evidence>
<dbReference type="OrthoDB" id="2985014at2759"/>
<keyword evidence="5 7" id="KW-0472">Membrane</keyword>
<feature type="transmembrane region" description="Helical" evidence="7">
    <location>
        <begin position="144"/>
        <end position="164"/>
    </location>
</feature>
<evidence type="ECO:0000256" key="1">
    <source>
        <dbReference type="ARBA" id="ARBA00004141"/>
    </source>
</evidence>
<comment type="caution">
    <text evidence="8">The sequence shown here is derived from an EMBL/GenBank/DDBJ whole genome shotgun (WGS) entry which is preliminary data.</text>
</comment>
<feature type="transmembrane region" description="Helical" evidence="7">
    <location>
        <begin position="372"/>
        <end position="395"/>
    </location>
</feature>
<evidence type="ECO:0000256" key="2">
    <source>
        <dbReference type="ARBA" id="ARBA00022448"/>
    </source>
</evidence>
<feature type="transmembrane region" description="Helical" evidence="7">
    <location>
        <begin position="114"/>
        <end position="132"/>
    </location>
</feature>
<dbReference type="GO" id="GO:0016020">
    <property type="term" value="C:membrane"/>
    <property type="evidence" value="ECO:0007669"/>
    <property type="project" value="UniProtKB-SubCell"/>
</dbReference>
<feature type="transmembrane region" description="Helical" evidence="7">
    <location>
        <begin position="176"/>
        <end position="195"/>
    </location>
</feature>
<evidence type="ECO:0000256" key="4">
    <source>
        <dbReference type="ARBA" id="ARBA00022989"/>
    </source>
</evidence>
<protein>
    <recommendedName>
        <fullName evidence="10">Major facilitator superfamily (MFS) profile domain-containing protein</fullName>
    </recommendedName>
</protein>
<keyword evidence="4 7" id="KW-1133">Transmembrane helix</keyword>
<proteinExistence type="predicted"/>
<comment type="subcellular location">
    <subcellularLocation>
        <location evidence="1">Membrane</location>
        <topology evidence="1">Multi-pass membrane protein</topology>
    </subcellularLocation>
</comment>
<feature type="transmembrane region" description="Helical" evidence="7">
    <location>
        <begin position="87"/>
        <end position="107"/>
    </location>
</feature>
<feature type="transmembrane region" description="Helical" evidence="7">
    <location>
        <begin position="407"/>
        <end position="426"/>
    </location>
</feature>
<evidence type="ECO:0000256" key="5">
    <source>
        <dbReference type="ARBA" id="ARBA00023136"/>
    </source>
</evidence>
<dbReference type="Proteomes" id="UP000284375">
    <property type="component" value="Unassembled WGS sequence"/>
</dbReference>
<keyword evidence="3 7" id="KW-0812">Transmembrane</keyword>
<evidence type="ECO:0000256" key="6">
    <source>
        <dbReference type="SAM" id="MobiDB-lite"/>
    </source>
</evidence>
<reference evidence="8 9" key="1">
    <citation type="submission" date="2015-09" db="EMBL/GenBank/DDBJ databases">
        <title>Host preference determinants of Valsa canker pathogens revealed by comparative genomics.</title>
        <authorList>
            <person name="Yin Z."/>
            <person name="Huang L."/>
        </authorList>
    </citation>
    <scope>NUCLEOTIDE SEQUENCE [LARGE SCALE GENOMIC DNA]</scope>
    <source>
        <strain evidence="8 9">YSFL</strain>
    </source>
</reference>
<feature type="transmembrane region" description="Helical" evidence="7">
    <location>
        <begin position="347"/>
        <end position="366"/>
    </location>
</feature>
<accession>A0A423VC18</accession>
<name>A0A423VC18_CYTCH</name>
<keyword evidence="9" id="KW-1185">Reference proteome</keyword>
<dbReference type="InterPro" id="IPR036259">
    <property type="entry name" value="MFS_trans_sf"/>
</dbReference>
<dbReference type="Gene3D" id="1.20.1250.20">
    <property type="entry name" value="MFS general substrate transporter like domains"/>
    <property type="match status" value="2"/>
</dbReference>